<dbReference type="SUPFAM" id="SSF56784">
    <property type="entry name" value="HAD-like"/>
    <property type="match status" value="1"/>
</dbReference>
<dbReference type="GO" id="GO:0016791">
    <property type="term" value="F:phosphatase activity"/>
    <property type="evidence" value="ECO:0007669"/>
    <property type="project" value="TreeGrafter"/>
</dbReference>
<dbReference type="PANTHER" id="PTHR10000">
    <property type="entry name" value="PHOSPHOSERINE PHOSPHATASE"/>
    <property type="match status" value="1"/>
</dbReference>
<reference evidence="1 2" key="1">
    <citation type="journal article" date="2018" name="J. Microbiol.">
        <title>Salicibibacter kimchii gen. nov., sp. nov., a moderately halophilic and alkalitolerant bacterium in the family Bacillaceae, isolated from kimchi.</title>
        <authorList>
            <person name="Jang J.Y."/>
            <person name="Oh Y.J."/>
            <person name="Lim S.K."/>
            <person name="Park H.K."/>
            <person name="Lee C."/>
            <person name="Kim J.Y."/>
            <person name="Lee M.A."/>
            <person name="Choi H.J."/>
        </authorList>
    </citation>
    <scope>NUCLEOTIDE SEQUENCE [LARGE SCALE GENOMIC DNA]</scope>
    <source>
        <strain evidence="1 2">NKC1-1</strain>
    </source>
</reference>
<evidence type="ECO:0000313" key="2">
    <source>
        <dbReference type="Proteomes" id="UP000252100"/>
    </source>
</evidence>
<name>A0A345C3C8_9BACI</name>
<dbReference type="KEGG" id="rue:DT065_18190"/>
<dbReference type="AlphaFoldDB" id="A0A345C3C8"/>
<organism evidence="1 2">
    <name type="scientific">Salicibibacter kimchii</name>
    <dbReference type="NCBI Taxonomy" id="2099786"/>
    <lineage>
        <taxon>Bacteria</taxon>
        <taxon>Bacillati</taxon>
        <taxon>Bacillota</taxon>
        <taxon>Bacilli</taxon>
        <taxon>Bacillales</taxon>
        <taxon>Bacillaceae</taxon>
        <taxon>Salicibibacter</taxon>
    </lineage>
</organism>
<sequence>MMLNYRLLALSVDGAILKDNSRLSRTTKEAIEFVRNKGVYVTLVTHRSYQQANKIAKALRMEHEMICYGGSLIAGRADKPLYAQRMPVEMARDITFELERFGCQIIVEHENFELTNRLHQPQNLLGRMTVSVSESLFYPQTVVEHISDHIDLHRIAPLRMKVDFDRNEEKEAAIEHLRSIIPGLNIVEQEGDIPSVHLKLNEANKSETLLYLGLELGIHPEEMVAVAAKEEDEEMLNAVGLGVAMGQSSLQLRKSADWVTRSNDQDGLAYMIKEVFRKQMNVSKQHL</sequence>
<dbReference type="Gene3D" id="3.30.1240.10">
    <property type="match status" value="1"/>
</dbReference>
<keyword evidence="2" id="KW-1185">Reference proteome</keyword>
<dbReference type="GO" id="GO:0005829">
    <property type="term" value="C:cytosol"/>
    <property type="evidence" value="ECO:0007669"/>
    <property type="project" value="TreeGrafter"/>
</dbReference>
<accession>A0A345C3C8</accession>
<proteinExistence type="predicted"/>
<dbReference type="Gene3D" id="3.40.50.1000">
    <property type="entry name" value="HAD superfamily/HAD-like"/>
    <property type="match status" value="1"/>
</dbReference>
<protein>
    <submittedName>
        <fullName evidence="1">HAD family phosphatase</fullName>
    </submittedName>
</protein>
<dbReference type="GO" id="GO:0000287">
    <property type="term" value="F:magnesium ion binding"/>
    <property type="evidence" value="ECO:0007669"/>
    <property type="project" value="TreeGrafter"/>
</dbReference>
<evidence type="ECO:0000313" key="1">
    <source>
        <dbReference type="EMBL" id="AXF57709.1"/>
    </source>
</evidence>
<dbReference type="InterPro" id="IPR036412">
    <property type="entry name" value="HAD-like_sf"/>
</dbReference>
<dbReference type="Proteomes" id="UP000252100">
    <property type="component" value="Chromosome"/>
</dbReference>
<gene>
    <name evidence="1" type="ORF">DT065_18190</name>
</gene>
<dbReference type="InterPro" id="IPR023214">
    <property type="entry name" value="HAD_sf"/>
</dbReference>
<dbReference type="EMBL" id="CP031092">
    <property type="protein sequence ID" value="AXF57709.1"/>
    <property type="molecule type" value="Genomic_DNA"/>
</dbReference>
<dbReference type="PANTHER" id="PTHR10000:SF50">
    <property type="entry name" value="STRESS RESPONSE PROTEIN YHAX"/>
    <property type="match status" value="1"/>
</dbReference>
<dbReference type="Pfam" id="PF08282">
    <property type="entry name" value="Hydrolase_3"/>
    <property type="match status" value="1"/>
</dbReference>